<reference evidence="2" key="1">
    <citation type="journal article" date="2013" name="Science">
        <title>The Amborella genome and the evolution of flowering plants.</title>
        <authorList>
            <consortium name="Amborella Genome Project"/>
        </authorList>
    </citation>
    <scope>NUCLEOTIDE SEQUENCE [LARGE SCALE GENOMIC DNA]</scope>
</reference>
<evidence type="ECO:0000313" key="1">
    <source>
        <dbReference type="EMBL" id="ERN04686.1"/>
    </source>
</evidence>
<evidence type="ECO:0000313" key="2">
    <source>
        <dbReference type="Proteomes" id="UP000017836"/>
    </source>
</evidence>
<organism evidence="1 2">
    <name type="scientific">Amborella trichopoda</name>
    <dbReference type="NCBI Taxonomy" id="13333"/>
    <lineage>
        <taxon>Eukaryota</taxon>
        <taxon>Viridiplantae</taxon>
        <taxon>Streptophyta</taxon>
        <taxon>Embryophyta</taxon>
        <taxon>Tracheophyta</taxon>
        <taxon>Spermatophyta</taxon>
        <taxon>Magnoliopsida</taxon>
        <taxon>Amborellales</taxon>
        <taxon>Amborellaceae</taxon>
        <taxon>Amborella</taxon>
    </lineage>
</organism>
<name>W1PAT3_AMBTC</name>
<dbReference type="EMBL" id="KI394182">
    <property type="protein sequence ID" value="ERN04686.1"/>
    <property type="molecule type" value="Genomic_DNA"/>
</dbReference>
<dbReference type="HOGENOM" id="CLU_2443794_0_0_1"/>
<keyword evidence="2" id="KW-1185">Reference proteome</keyword>
<protein>
    <submittedName>
        <fullName evidence="1">Uncharacterized protein</fullName>
    </submittedName>
</protein>
<proteinExistence type="predicted"/>
<dbReference type="Proteomes" id="UP000017836">
    <property type="component" value="Unassembled WGS sequence"/>
</dbReference>
<accession>W1PAT3</accession>
<dbReference type="AlphaFoldDB" id="W1PAT3"/>
<dbReference type="Gramene" id="ERN04686">
    <property type="protein sequence ID" value="ERN04686"/>
    <property type="gene ID" value="AMTR_s00076p00154400"/>
</dbReference>
<sequence length="90" mass="10153">MASAAMRGDLGLPIGDCKILVQGLKRHHLWATKMPRQHLLISQILLVQVLEFRAAPQLFVVSSEGRYNGDPIYDEEPDDDDLVYGLEDDF</sequence>
<gene>
    <name evidence="1" type="ORF">AMTR_s00076p00154400</name>
</gene>